<dbReference type="EMBL" id="ANAH02000066">
    <property type="protein sequence ID" value="EPX56669.1"/>
    <property type="molecule type" value="Genomic_DNA"/>
</dbReference>
<dbReference type="Proteomes" id="UP000011682">
    <property type="component" value="Unassembled WGS sequence"/>
</dbReference>
<evidence type="ECO:0008006" key="5">
    <source>
        <dbReference type="Google" id="ProtNLM"/>
    </source>
</evidence>
<organism evidence="3 4">
    <name type="scientific">Cystobacter fuscus (strain ATCC 25194 / DSM 2262 / NBRC 100088 / M29)</name>
    <dbReference type="NCBI Taxonomy" id="1242864"/>
    <lineage>
        <taxon>Bacteria</taxon>
        <taxon>Pseudomonadati</taxon>
        <taxon>Myxococcota</taxon>
        <taxon>Myxococcia</taxon>
        <taxon>Myxococcales</taxon>
        <taxon>Cystobacterineae</taxon>
        <taxon>Archangiaceae</taxon>
        <taxon>Cystobacter</taxon>
    </lineage>
</organism>
<dbReference type="AlphaFoldDB" id="S9Q5T8"/>
<sequence>MRTYSPRVGRTFAALLIALLLAAPAGCRKPAQPSEAYVEAQTRFGKLYAARGDDAFVDPELAAIEGLLAQVPTNSLDAPAANELRARIEEGKQQARSRQRALDEVRGRASQPAQMPAEGYGGTRSFPSSQPTEAAEAEDAGTDAGTAGGAPGVGTPATELASGFSGCFKQGESLQVQGRGQRDRWDLSDSPACRQQFAALQDQVLIIEEGKVLALVPKQSLQAIPTDGGTPSPAADAGR</sequence>
<evidence type="ECO:0000313" key="4">
    <source>
        <dbReference type="Proteomes" id="UP000011682"/>
    </source>
</evidence>
<dbReference type="OrthoDB" id="5504738at2"/>
<dbReference type="RefSeq" id="WP_002621008.1">
    <property type="nucleotide sequence ID" value="NZ_ANAH02000066.1"/>
</dbReference>
<accession>S9Q5T8</accession>
<feature type="region of interest" description="Disordered" evidence="1">
    <location>
        <begin position="90"/>
        <end position="158"/>
    </location>
</feature>
<evidence type="ECO:0000256" key="2">
    <source>
        <dbReference type="SAM" id="SignalP"/>
    </source>
</evidence>
<proteinExistence type="predicted"/>
<name>S9Q5T8_CYSF2</name>
<protein>
    <recommendedName>
        <fullName evidence="5">Lipoprotein</fullName>
    </recommendedName>
</protein>
<gene>
    <name evidence="3" type="ORF">D187_008011</name>
</gene>
<evidence type="ECO:0000313" key="3">
    <source>
        <dbReference type="EMBL" id="EPX56669.1"/>
    </source>
</evidence>
<feature type="region of interest" description="Disordered" evidence="1">
    <location>
        <begin position="220"/>
        <end position="239"/>
    </location>
</feature>
<feature type="chain" id="PRO_5004567778" description="Lipoprotein" evidence="2">
    <location>
        <begin position="26"/>
        <end position="239"/>
    </location>
</feature>
<keyword evidence="2" id="KW-0732">Signal</keyword>
<evidence type="ECO:0000256" key="1">
    <source>
        <dbReference type="SAM" id="MobiDB-lite"/>
    </source>
</evidence>
<feature type="signal peptide" evidence="2">
    <location>
        <begin position="1"/>
        <end position="25"/>
    </location>
</feature>
<reference evidence="3" key="1">
    <citation type="submission" date="2013-05" db="EMBL/GenBank/DDBJ databases">
        <title>Genome assembly of Cystobacter fuscus DSM 2262.</title>
        <authorList>
            <person name="Sharma G."/>
            <person name="Khatri I."/>
            <person name="Kaur C."/>
            <person name="Mayilraj S."/>
            <person name="Subramanian S."/>
        </authorList>
    </citation>
    <scope>NUCLEOTIDE SEQUENCE [LARGE SCALE GENOMIC DNA]</scope>
    <source>
        <strain evidence="3">DSM 2262</strain>
    </source>
</reference>
<keyword evidence="4" id="KW-1185">Reference proteome</keyword>
<comment type="caution">
    <text evidence="3">The sequence shown here is derived from an EMBL/GenBank/DDBJ whole genome shotgun (WGS) entry which is preliminary data.</text>
</comment>